<sequence>MPDLITFWREIDAAYMYITLVIIVVYLLIRPVVNWVVLTRTTKLLNYIVSSLLILVLFLSGIVLTTIFDRVLLATVMHCLGLFGFFLTVIHIGQQFFRKKRKRV</sequence>
<proteinExistence type="predicted"/>
<dbReference type="AlphaFoldDB" id="A0A549YK34"/>
<organism evidence="2 3">
    <name type="scientific">Lentibacillus cibarius</name>
    <dbReference type="NCBI Taxonomy" id="2583219"/>
    <lineage>
        <taxon>Bacteria</taxon>
        <taxon>Bacillati</taxon>
        <taxon>Bacillota</taxon>
        <taxon>Bacilli</taxon>
        <taxon>Bacillales</taxon>
        <taxon>Bacillaceae</taxon>
        <taxon>Lentibacillus</taxon>
    </lineage>
</organism>
<dbReference type="RefSeq" id="WP_142791237.1">
    <property type="nucleotide sequence ID" value="NZ_VJMZ01000001.1"/>
</dbReference>
<reference evidence="2 3" key="1">
    <citation type="submission" date="2019-07" db="EMBL/GenBank/DDBJ databases">
        <title>Genomic analysis of Lentibacillus sp. NKC851-2.</title>
        <authorList>
            <person name="Oh Y.J."/>
        </authorList>
    </citation>
    <scope>NUCLEOTIDE SEQUENCE [LARGE SCALE GENOMIC DNA]</scope>
    <source>
        <strain evidence="2 3">NKC851-2</strain>
    </source>
</reference>
<keyword evidence="3" id="KW-1185">Reference proteome</keyword>
<dbReference type="Proteomes" id="UP000319280">
    <property type="component" value="Unassembled WGS sequence"/>
</dbReference>
<gene>
    <name evidence="2" type="ORF">FH966_11410</name>
</gene>
<feature type="transmembrane region" description="Helical" evidence="1">
    <location>
        <begin position="14"/>
        <end position="37"/>
    </location>
</feature>
<feature type="transmembrane region" description="Helical" evidence="1">
    <location>
        <begin position="71"/>
        <end position="93"/>
    </location>
</feature>
<keyword evidence="1" id="KW-0472">Membrane</keyword>
<keyword evidence="1" id="KW-1133">Transmembrane helix</keyword>
<feature type="transmembrane region" description="Helical" evidence="1">
    <location>
        <begin position="44"/>
        <end position="65"/>
    </location>
</feature>
<keyword evidence="1" id="KW-0812">Transmembrane</keyword>
<dbReference type="EMBL" id="VJMZ01000001">
    <property type="protein sequence ID" value="TRM12240.1"/>
    <property type="molecule type" value="Genomic_DNA"/>
</dbReference>
<evidence type="ECO:0000256" key="1">
    <source>
        <dbReference type="SAM" id="Phobius"/>
    </source>
</evidence>
<protein>
    <submittedName>
        <fullName evidence="2">Uncharacterized protein</fullName>
    </submittedName>
</protein>
<accession>A0A549YK34</accession>
<name>A0A549YK34_9BACI</name>
<evidence type="ECO:0000313" key="2">
    <source>
        <dbReference type="EMBL" id="TRM12240.1"/>
    </source>
</evidence>
<comment type="caution">
    <text evidence="2">The sequence shown here is derived from an EMBL/GenBank/DDBJ whole genome shotgun (WGS) entry which is preliminary data.</text>
</comment>
<evidence type="ECO:0000313" key="3">
    <source>
        <dbReference type="Proteomes" id="UP000319280"/>
    </source>
</evidence>